<sequence>MADPILDFRTAEQFYQQALKLAQTYAPEWSAYWPAALTAATPDPVGAAQAVNQDPGLVLLNLFAQLAAYTAGIENQMPNQRRQAFFQSMGMQLRPPLAAQAPLQFMLKPEQAAKAVPAQTAVLDAEAQTIRFQTSQDLLVVPATLCAAMTIMPAQDQYIDAMPALASSAASTQGVPLFVADETADPAEQALGHWFIMGDSQLFKPDPALQSITITLYGKQLYSDYFGQWFDGALTPLSAQLRQSADAQQLEIQLSQKPQAAALTIAQVQQEIYRQEDPGAGFTDDVLLTEPDQQPEYWLLVKPSPQVKVLASLAQQLPVITGIQCTFKGDAIQPQQAAFNVVLLDISNGAYPFGQSPQVGDAFYIRSDSVFSRKGALVNISFQLTAVAVEYPVTLYWQFWDGKQWQSFNQTLAEASQYQFVDSTSNLQHDNPDGPTRIQFQCPALGETTVAGGTGLWIRALIATGGYGQAGGFTTTSVANTIDSIPVTILTPEQKNSVIAYLNDVEGINFSYQFNQSQFYPPYIQSLQISYSYAAPPTRYWSYNAFTMSRFLFSPFKPVEEVLTGFYFAFGTADFGNYTLGNKLTLYFYLQQESAAPGGSLQWDYYDGQAWQPLPVDDSSYGLSRSGIVSFTVPAAMPASYLYSQTAYWFRINNPHVDRTIRVYGIYPNTVMASNITSVEDEVLGSSNEQPSQSFTLDYTPALPNLELQVIEARGLDTVAQDDAAQDSAGGTTAATAGSEVSRQWLQVDNFTFCGPTDRVYTLDCQNGLVTFGDGYNGMIPPRGYNNIIAARYDYTQGLAGNVGAHRLTMLRPGISNIDGVDNPAPAAGGVDGDTVADIAAHSPALVKAGGYAVELSELSALAAQSCQQVAQARAMETPQQDISIVLLALSSAPAPYTSPEILNQVAAAIKLVCLAPLAPRISTRAPDFVTIDVSAQLAVSCAPDQKNALQQNIGRQLQAFFQPVFGGPGQQGWRFGQIVQASAVSRFLRTLPQVETVLGLNLNGHQNGNIALLPAQLPVAGQMTLLLYLE</sequence>
<accession>A0A127PC50</accession>
<protein>
    <submittedName>
        <fullName evidence="1">Baseplate J-like family protein</fullName>
    </submittedName>
</protein>
<dbReference type="OrthoDB" id="9796131at2"/>
<dbReference type="Proteomes" id="UP000072421">
    <property type="component" value="Chromosome"/>
</dbReference>
<organism evidence="1">
    <name type="scientific">Collimonas fungivorans</name>
    <dbReference type="NCBI Taxonomy" id="158899"/>
    <lineage>
        <taxon>Bacteria</taxon>
        <taxon>Pseudomonadati</taxon>
        <taxon>Pseudomonadota</taxon>
        <taxon>Betaproteobacteria</taxon>
        <taxon>Burkholderiales</taxon>
        <taxon>Oxalobacteraceae</taxon>
        <taxon>Collimonas</taxon>
    </lineage>
</organism>
<gene>
    <name evidence="1" type="ORF">CFter6_2512</name>
</gene>
<dbReference type="EMBL" id="CP013232">
    <property type="protein sequence ID" value="AMO95184.1"/>
    <property type="molecule type" value="Genomic_DNA"/>
</dbReference>
<evidence type="ECO:0000313" key="2">
    <source>
        <dbReference type="Proteomes" id="UP000072421"/>
    </source>
</evidence>
<evidence type="ECO:0000313" key="1">
    <source>
        <dbReference type="EMBL" id="AMO95184.1"/>
    </source>
</evidence>
<dbReference type="AlphaFoldDB" id="A0A127PC50"/>
<dbReference type="PATRIC" id="fig|158899.10.peg.2506"/>
<reference evidence="1 2" key="1">
    <citation type="submission" date="2015-11" db="EMBL/GenBank/DDBJ databases">
        <title>Exploring the genomic traits of fungus-feeding bacterial genus Collimonas.</title>
        <authorList>
            <person name="Song C."/>
            <person name="Schmidt R."/>
            <person name="de Jager V."/>
            <person name="Krzyzanowska D."/>
            <person name="Jongedijk E."/>
            <person name="Cankar K."/>
            <person name="Beekwilder J."/>
            <person name="van Veen A."/>
            <person name="de Boer W."/>
            <person name="van Veen J.A."/>
            <person name="Garbeva P."/>
        </authorList>
    </citation>
    <scope>NUCLEOTIDE SEQUENCE [LARGE SCALE GENOMIC DNA]</scope>
    <source>
        <strain evidence="1 2">Ter6</strain>
    </source>
</reference>
<proteinExistence type="predicted"/>
<dbReference type="RefSeq" id="WP_061540057.1">
    <property type="nucleotide sequence ID" value="NZ_CP013232.1"/>
</dbReference>
<name>A0A127PC50_9BURK</name>